<accession>A0AAU7CW34</accession>
<gene>
    <name evidence="3" type="ORF">P4G45_14055</name>
    <name evidence="4" type="ORF">P8936_14470</name>
</gene>
<sequence>MIASHPLRAFFQKVLPLVPTGLLLLLCAQGLVAQSGDEIRFENRQPHSGVDFVLNNGTTSDKPIIDSIPGGVALLDYDNDGYLDIFFTNGAQIPTLAKDGPGFYNRLYHNNHDGTFTDVTDRAGLRGAGYSIGAAAADFDNDGWTDLYVTGVNRNILYHNNHDGTYTDVTEHAGVTGIGPGGKKLLAVSAAWVDYDNDGLLDLFVTNYLDWTPETSKVCGEPGKRLSCPPSLYPGEPNLLYHNNGDGTFTDVSAATGIATEIGKGMGVAIADFNGDGWMDIFVANDNQRNFLFRNRQGKGFDEVGVEAGVAYTEDGIPVSSMGVDFRDYRNDNHPGLFITALGGETFPLYRNEGSGLFSMDTYPARIGFITYKMSGWGAGIYDLNNDGFKDLFSANSHVSENADLDPQQHYRQANAIFLNLQNGTFQDVSAQAGAAMTVRAAHRGSAFGDLNNDGKIDVVVSAIGSPAELLYNTSPNTNHWLTIQTIGVKSNRDGIGTQIKLTSASGAVQYNEVTTAGSYASSSDKRVHFGLGHDKVVKEIELHWPSGTIQVLHNVKADRILKVTEGAS</sequence>
<dbReference type="InterPro" id="IPR027039">
    <property type="entry name" value="Crtac1"/>
</dbReference>
<proteinExistence type="predicted"/>
<dbReference type="Gene3D" id="2.130.10.130">
    <property type="entry name" value="Integrin alpha, N-terminal"/>
    <property type="match status" value="2"/>
</dbReference>
<dbReference type="KEGG" id="epl:P4G45_14055"/>
<evidence type="ECO:0000256" key="1">
    <source>
        <dbReference type="ARBA" id="ARBA00022729"/>
    </source>
</evidence>
<reference evidence="4" key="1">
    <citation type="submission" date="2023-03" db="EMBL/GenBank/DDBJ databases">
        <title>Edaphobacter sp.</title>
        <authorList>
            <person name="Huber K.J."/>
            <person name="Papendorf J."/>
            <person name="Pilke C."/>
            <person name="Bunk B."/>
            <person name="Sproeer C."/>
            <person name="Pester M."/>
        </authorList>
    </citation>
    <scope>NUCLEOTIDE SEQUENCE</scope>
    <source>
        <strain evidence="3">DSM 109919</strain>
        <strain evidence="4">DSM 109920</strain>
    </source>
</reference>
<dbReference type="InterPro" id="IPR028994">
    <property type="entry name" value="Integrin_alpha_N"/>
</dbReference>
<keyword evidence="1" id="KW-0732">Signal</keyword>
<dbReference type="PANTHER" id="PTHR16026">
    <property type="entry name" value="CARTILAGE ACIDIC PROTEIN 1"/>
    <property type="match status" value="1"/>
</dbReference>
<evidence type="ECO:0000259" key="2">
    <source>
        <dbReference type="Pfam" id="PF07593"/>
    </source>
</evidence>
<dbReference type="Pfam" id="PF07593">
    <property type="entry name" value="UnbV_ASPIC"/>
    <property type="match status" value="1"/>
</dbReference>
<protein>
    <submittedName>
        <fullName evidence="4">CRTAC1 family protein</fullName>
    </submittedName>
</protein>
<dbReference type="InterPro" id="IPR011519">
    <property type="entry name" value="UnbV_ASPIC"/>
</dbReference>
<dbReference type="InterPro" id="IPR013517">
    <property type="entry name" value="FG-GAP"/>
</dbReference>
<dbReference type="EMBL" id="CP121194">
    <property type="protein sequence ID" value="XBH09599.1"/>
    <property type="molecule type" value="Genomic_DNA"/>
</dbReference>
<evidence type="ECO:0000313" key="4">
    <source>
        <dbReference type="EMBL" id="XBH12886.1"/>
    </source>
</evidence>
<name>A0AAU7D7N7_9BACT</name>
<feature type="domain" description="ASPIC/UnbV" evidence="2">
    <location>
        <begin position="495"/>
        <end position="562"/>
    </location>
</feature>
<dbReference type="SUPFAM" id="SSF69318">
    <property type="entry name" value="Integrin alpha N-terminal domain"/>
    <property type="match status" value="1"/>
</dbReference>
<dbReference type="EMBL" id="CP121195">
    <property type="protein sequence ID" value="XBH12886.1"/>
    <property type="molecule type" value="Genomic_DNA"/>
</dbReference>
<dbReference type="RefSeq" id="WP_348267108.1">
    <property type="nucleotide sequence ID" value="NZ_CP121194.1"/>
</dbReference>
<dbReference type="Pfam" id="PF13517">
    <property type="entry name" value="FG-GAP_3"/>
    <property type="match status" value="3"/>
</dbReference>
<evidence type="ECO:0000313" key="3">
    <source>
        <dbReference type="EMBL" id="XBH09599.1"/>
    </source>
</evidence>
<organism evidence="4">
    <name type="scientific">Edaphobacter paludis</name>
    <dbReference type="NCBI Taxonomy" id="3035702"/>
    <lineage>
        <taxon>Bacteria</taxon>
        <taxon>Pseudomonadati</taxon>
        <taxon>Acidobacteriota</taxon>
        <taxon>Terriglobia</taxon>
        <taxon>Terriglobales</taxon>
        <taxon>Acidobacteriaceae</taxon>
        <taxon>Edaphobacter</taxon>
    </lineage>
</organism>
<dbReference type="AlphaFoldDB" id="A0AAU7D7N7"/>
<dbReference type="PANTHER" id="PTHR16026:SF0">
    <property type="entry name" value="CARTILAGE ACIDIC PROTEIN 1"/>
    <property type="match status" value="1"/>
</dbReference>
<accession>A0AAU7D7N7</accession>